<evidence type="ECO:0000313" key="2">
    <source>
        <dbReference type="Proteomes" id="UP000678513"/>
    </source>
</evidence>
<proteinExistence type="predicted"/>
<protein>
    <submittedName>
        <fullName evidence="1">Uncharacterized protein</fullName>
    </submittedName>
</protein>
<accession>A0ABX7Y5G5</accession>
<name>A0ABX7Y5G5_9ACTN</name>
<evidence type="ECO:0000313" key="1">
    <source>
        <dbReference type="EMBL" id="QUC08312.1"/>
    </source>
</evidence>
<gene>
    <name evidence="1" type="ORF">J5A65_00715</name>
</gene>
<keyword evidence="2" id="KW-1185">Reference proteome</keyword>
<sequence length="163" mass="17446">MVFRGEVLSVKELLERALAEPDQALGAGAGVLHSAAGNAAYCSRLLAAGDSLDACWRFGVLQTLDDYNSTLHRGGTGLAAQVFTDPPDPTGSVEVDAAFAALAEHLAERDGWDVPAWVQDSWRVAAGWLPSVPSIFHADALRESPRAFRERGIFITARSLDRA</sequence>
<dbReference type="RefSeq" id="WP_212324032.1">
    <property type="nucleotide sequence ID" value="NZ_CP072384.1"/>
</dbReference>
<reference evidence="1 2" key="1">
    <citation type="submission" date="2021-03" db="EMBL/GenBank/DDBJ databases">
        <title>Human Oral Microbial Genomes.</title>
        <authorList>
            <person name="Johnston C.D."/>
            <person name="Chen T."/>
            <person name="Dewhirst F.E."/>
        </authorList>
    </citation>
    <scope>NUCLEOTIDE SEQUENCE [LARGE SCALE GENOMIC DNA]</scope>
    <source>
        <strain evidence="1 2">DSMZ 100122</strain>
    </source>
</reference>
<organism evidence="1 2">
    <name type="scientific">Arachnia rubra</name>
    <dbReference type="NCBI Taxonomy" id="1547448"/>
    <lineage>
        <taxon>Bacteria</taxon>
        <taxon>Bacillati</taxon>
        <taxon>Actinomycetota</taxon>
        <taxon>Actinomycetes</taxon>
        <taxon>Propionibacteriales</taxon>
        <taxon>Propionibacteriaceae</taxon>
        <taxon>Arachnia</taxon>
    </lineage>
</organism>
<dbReference type="EMBL" id="CP072384">
    <property type="protein sequence ID" value="QUC08312.1"/>
    <property type="molecule type" value="Genomic_DNA"/>
</dbReference>
<dbReference type="Proteomes" id="UP000678513">
    <property type="component" value="Chromosome"/>
</dbReference>